<dbReference type="Proteomes" id="UP001370758">
    <property type="component" value="Unassembled WGS sequence"/>
</dbReference>
<feature type="region of interest" description="Disordered" evidence="1">
    <location>
        <begin position="80"/>
        <end position="109"/>
    </location>
</feature>
<gene>
    <name evidence="2" type="ORF">TWF481_007738</name>
</gene>
<feature type="compositionally biased region" description="Low complexity" evidence="1">
    <location>
        <begin position="88"/>
        <end position="97"/>
    </location>
</feature>
<evidence type="ECO:0000313" key="3">
    <source>
        <dbReference type="Proteomes" id="UP001370758"/>
    </source>
</evidence>
<reference evidence="2 3" key="1">
    <citation type="submission" date="2023-08" db="EMBL/GenBank/DDBJ databases">
        <authorList>
            <person name="Palmer J.M."/>
        </authorList>
    </citation>
    <scope>NUCLEOTIDE SEQUENCE [LARGE SCALE GENOMIC DNA]</scope>
    <source>
        <strain evidence="2 3">TWF481</strain>
    </source>
</reference>
<dbReference type="Gene3D" id="3.80.10.10">
    <property type="entry name" value="Ribonuclease Inhibitor"/>
    <property type="match status" value="1"/>
</dbReference>
<comment type="caution">
    <text evidence="2">The sequence shown here is derived from an EMBL/GenBank/DDBJ whole genome shotgun (WGS) entry which is preliminary data.</text>
</comment>
<organism evidence="2 3">
    <name type="scientific">Arthrobotrys musiformis</name>
    <dbReference type="NCBI Taxonomy" id="47236"/>
    <lineage>
        <taxon>Eukaryota</taxon>
        <taxon>Fungi</taxon>
        <taxon>Dikarya</taxon>
        <taxon>Ascomycota</taxon>
        <taxon>Pezizomycotina</taxon>
        <taxon>Orbiliomycetes</taxon>
        <taxon>Orbiliales</taxon>
        <taxon>Orbiliaceae</taxon>
        <taxon>Arthrobotrys</taxon>
    </lineage>
</organism>
<evidence type="ECO:0000256" key="1">
    <source>
        <dbReference type="SAM" id="MobiDB-lite"/>
    </source>
</evidence>
<protein>
    <submittedName>
        <fullName evidence="2">Uncharacterized protein</fullName>
    </submittedName>
</protein>
<dbReference type="EMBL" id="JAVHJL010000004">
    <property type="protein sequence ID" value="KAK6505848.1"/>
    <property type="molecule type" value="Genomic_DNA"/>
</dbReference>
<name>A0AAV9WDX2_9PEZI</name>
<proteinExistence type="predicted"/>
<dbReference type="AlphaFoldDB" id="A0AAV9WDX2"/>
<accession>A0AAV9WDX2</accession>
<sequence>MIRISIERGFVCVLAGGKKYSYELNTYPRLTREEVISKLGGGARHRPPPVMSRLLKLDVVYEAVLEALDSTFEGYRDWEGAENRRSSTSDTSYLSGSEPPLDLRPSLKVRPTSPAAVEVRCPGLKKFTMPEEEPADEEPGLYTREEWLRLVLRRCYEGFVEVEEEGEGERKENLCKKLVAPESDVKAPSGGEKGNSPKQKTYEELLEEVRRMAGRIERLEEEVAELRGKLRTQEGEEEEEYEEEEELQQWGPARGQQGQILDEDVDLIEFDDPSDFEKVLPAEDGGDDDRVAVVTELEPLVPIPSNTTQLIVVATETGAAAGILERVREDVRLCRGLVYLEVRGGQLDIEDDDFCQLIQLCPDLVGVAVRGGVNLTDVSMRCVLTSCQMICGLELSGQPSTPGKISSRPLQGISDSWLGYSLRELILKHQPAIEEEEVMRVVEEERPCLRVTLAVGEEEGGKKVVVASSWPPQTYQGGVLERWVSLRGELWTEEESFRRSQEGMLGAVREGVARSSVPELLVYRPDRGGLTWMLDDYQMEGVKRVNVW</sequence>
<keyword evidence="3" id="KW-1185">Reference proteome</keyword>
<dbReference type="InterPro" id="IPR032675">
    <property type="entry name" value="LRR_dom_sf"/>
</dbReference>
<feature type="region of interest" description="Disordered" evidence="1">
    <location>
        <begin position="230"/>
        <end position="255"/>
    </location>
</feature>
<evidence type="ECO:0000313" key="2">
    <source>
        <dbReference type="EMBL" id="KAK6505848.1"/>
    </source>
</evidence>
<feature type="compositionally biased region" description="Acidic residues" evidence="1">
    <location>
        <begin position="235"/>
        <end position="247"/>
    </location>
</feature>